<comment type="caution">
    <text evidence="3">The sequence shown here is derived from an EMBL/GenBank/DDBJ whole genome shotgun (WGS) entry which is preliminary data.</text>
</comment>
<evidence type="ECO:0000313" key="4">
    <source>
        <dbReference type="Proteomes" id="UP000434957"/>
    </source>
</evidence>
<proteinExistence type="predicted"/>
<evidence type="ECO:0000256" key="1">
    <source>
        <dbReference type="SAM" id="MobiDB-lite"/>
    </source>
</evidence>
<dbReference type="AlphaFoldDB" id="A0A6A4FT25"/>
<dbReference type="EMBL" id="QXFT01000471">
    <property type="protein sequence ID" value="KAE9343027.1"/>
    <property type="molecule type" value="Genomic_DNA"/>
</dbReference>
<evidence type="ECO:0000313" key="2">
    <source>
        <dbReference type="EMBL" id="KAE8985584.1"/>
    </source>
</evidence>
<evidence type="ECO:0000313" key="5">
    <source>
        <dbReference type="Proteomes" id="UP000435112"/>
    </source>
</evidence>
<protein>
    <submittedName>
        <fullName evidence="3">Uncharacterized protein</fullName>
    </submittedName>
</protein>
<dbReference type="Proteomes" id="UP000434957">
    <property type="component" value="Unassembled WGS sequence"/>
</dbReference>
<gene>
    <name evidence="2" type="ORF">PR002_g22600</name>
    <name evidence="3" type="ORF">PR003_g9176</name>
</gene>
<dbReference type="Proteomes" id="UP000435112">
    <property type="component" value="Unassembled WGS sequence"/>
</dbReference>
<feature type="compositionally biased region" description="Polar residues" evidence="1">
    <location>
        <begin position="49"/>
        <end position="65"/>
    </location>
</feature>
<feature type="region of interest" description="Disordered" evidence="1">
    <location>
        <begin position="45"/>
        <end position="65"/>
    </location>
</feature>
<evidence type="ECO:0000313" key="3">
    <source>
        <dbReference type="EMBL" id="KAE9343027.1"/>
    </source>
</evidence>
<dbReference type="EMBL" id="QXFU01002448">
    <property type="protein sequence ID" value="KAE8985584.1"/>
    <property type="molecule type" value="Genomic_DNA"/>
</dbReference>
<accession>A0A6A4FT25</accession>
<sequence length="65" mass="6948">MRGCLLATWRGASARRRGKMIVDAASFVFAWGVDAVAATTCRDPAMQSGAKSPTSRLSACLSWQN</sequence>
<keyword evidence="4" id="KW-1185">Reference proteome</keyword>
<reference evidence="3 4" key="1">
    <citation type="submission" date="2018-08" db="EMBL/GenBank/DDBJ databases">
        <title>Genomic investigation of the strawberry pathogen Phytophthora fragariae indicates pathogenicity is determined by transcriptional variation in three key races.</title>
        <authorList>
            <person name="Adams T.M."/>
            <person name="Armitage A.D."/>
            <person name="Sobczyk M.K."/>
            <person name="Bates H.J."/>
            <person name="Dunwell J.M."/>
            <person name="Nellist C.F."/>
            <person name="Harrison R.J."/>
        </authorList>
    </citation>
    <scope>NUCLEOTIDE SEQUENCE [LARGE SCALE GENOMIC DNA]</scope>
    <source>
        <strain evidence="2 5">SCRP324</strain>
        <strain evidence="3 4">SCRP333</strain>
    </source>
</reference>
<name>A0A6A4FT25_9STRA</name>
<organism evidence="3 4">
    <name type="scientific">Phytophthora rubi</name>
    <dbReference type="NCBI Taxonomy" id="129364"/>
    <lineage>
        <taxon>Eukaryota</taxon>
        <taxon>Sar</taxon>
        <taxon>Stramenopiles</taxon>
        <taxon>Oomycota</taxon>
        <taxon>Peronosporomycetes</taxon>
        <taxon>Peronosporales</taxon>
        <taxon>Peronosporaceae</taxon>
        <taxon>Phytophthora</taxon>
    </lineage>
</organism>